<dbReference type="Proteomes" id="UP000053433">
    <property type="component" value="Unassembled WGS sequence"/>
</dbReference>
<keyword evidence="2" id="KW-1133">Transmembrane helix</keyword>
<proteinExistence type="predicted"/>
<reference evidence="5 8" key="3">
    <citation type="submission" date="2019-08" db="EMBL/GenBank/DDBJ databases">
        <title>In-depth cultivation of the pig gut microbiome towards novel bacterial diversity and tailored functional studies.</title>
        <authorList>
            <person name="Wylensek D."/>
            <person name="Hitch T.C.A."/>
            <person name="Clavel T."/>
        </authorList>
    </citation>
    <scope>NUCLEOTIDE SEQUENCE [LARGE SCALE GENOMIC DNA]</scope>
    <source>
        <strain evidence="5 8">WCA3-601-WT-6J</strain>
    </source>
</reference>
<dbReference type="AlphaFoldDB" id="A0A0D8IVG2"/>
<dbReference type="GeneID" id="42858152"/>
<dbReference type="RefSeq" id="WP_009324335.1">
    <property type="nucleotide sequence ID" value="NZ_CAOJUJ010000037.1"/>
</dbReference>
<comment type="caution">
    <text evidence="3">The sequence shown here is derived from an EMBL/GenBank/DDBJ whole genome shotgun (WGS) entry which is preliminary data.</text>
</comment>
<evidence type="ECO:0008006" key="9">
    <source>
        <dbReference type="Google" id="ProtNLM"/>
    </source>
</evidence>
<reference evidence="4 7" key="2">
    <citation type="submission" date="2015-10" db="EMBL/GenBank/DDBJ databases">
        <title>A novel member of the family Ruminococcaceae isolated from human faeces.</title>
        <authorList>
            <person name="Shkoporov A.N."/>
            <person name="Chaplin A.V."/>
            <person name="Motuzova O.V."/>
            <person name="Kafarskaia L.I."/>
            <person name="Efimov B.A."/>
        </authorList>
    </citation>
    <scope>NUCLEOTIDE SEQUENCE [LARGE SCALE GENOMIC DNA]</scope>
    <source>
        <strain evidence="4 7">668</strain>
    </source>
</reference>
<feature type="transmembrane region" description="Helical" evidence="2">
    <location>
        <begin position="40"/>
        <end position="59"/>
    </location>
</feature>
<dbReference type="EMBL" id="LMUA01000016">
    <property type="protein sequence ID" value="KUE75779.1"/>
    <property type="molecule type" value="Genomic_DNA"/>
</dbReference>
<evidence type="ECO:0000313" key="8">
    <source>
        <dbReference type="Proteomes" id="UP000431913"/>
    </source>
</evidence>
<protein>
    <recommendedName>
        <fullName evidence="9">Cell division protein FtsL</fullName>
    </recommendedName>
</protein>
<dbReference type="EMBL" id="VUNJ01000013">
    <property type="protein sequence ID" value="MST92670.1"/>
    <property type="molecule type" value="Genomic_DNA"/>
</dbReference>
<dbReference type="Proteomes" id="UP000032483">
    <property type="component" value="Unassembled WGS sequence"/>
</dbReference>
<dbReference type="EMBL" id="JXXK01000033">
    <property type="protein sequence ID" value="KJF38690.1"/>
    <property type="molecule type" value="Genomic_DNA"/>
</dbReference>
<accession>A0A0D8IVG2</accession>
<accession>A0A0W7TPP1</accession>
<keyword evidence="2" id="KW-0812">Transmembrane</keyword>
<keyword evidence="6" id="KW-1185">Reference proteome</keyword>
<sequence length="157" mass="17759">MQTNAAYDLERFAPREQKPRLRVAGQPKPKRGLARYNLKWIKAVAFASVFLALVCSVLYSQVQSTELSAQIRTQEDTLADLQSEYTYLSNEMEMKTNLSAVQEYATNTLKMVKMDRSQVTYVTTGQENKVERSDTGLARLAGEISQTVASFMEYLTP</sequence>
<keyword evidence="1" id="KW-0175">Coiled coil</keyword>
<reference evidence="3" key="1">
    <citation type="submission" date="2015-02" db="EMBL/GenBank/DDBJ databases">
        <title>A novel member of the family Ruminococcaceae isolated from human feces.</title>
        <authorList>
            <person name="Shkoporov A.N."/>
            <person name="Chaplin A.V."/>
            <person name="Motuzova O.V."/>
            <person name="Kafarskaia L.I."/>
            <person name="Khokhlova E.V."/>
            <person name="Efimov B.A."/>
        </authorList>
    </citation>
    <scope>NUCLEOTIDE SEQUENCE [LARGE SCALE GENOMIC DNA]</scope>
    <source>
        <strain evidence="3">585-1</strain>
    </source>
</reference>
<feature type="coiled-coil region" evidence="1">
    <location>
        <begin position="64"/>
        <end position="91"/>
    </location>
</feature>
<evidence type="ECO:0000256" key="1">
    <source>
        <dbReference type="SAM" id="Coils"/>
    </source>
</evidence>
<evidence type="ECO:0000313" key="6">
    <source>
        <dbReference type="Proteomes" id="UP000032483"/>
    </source>
</evidence>
<evidence type="ECO:0000313" key="4">
    <source>
        <dbReference type="EMBL" id="KUE75779.1"/>
    </source>
</evidence>
<evidence type="ECO:0000313" key="7">
    <source>
        <dbReference type="Proteomes" id="UP000053433"/>
    </source>
</evidence>
<evidence type="ECO:0000256" key="2">
    <source>
        <dbReference type="SAM" id="Phobius"/>
    </source>
</evidence>
<dbReference type="Proteomes" id="UP000431913">
    <property type="component" value="Unassembled WGS sequence"/>
</dbReference>
<organism evidence="3 6">
    <name type="scientific">Ruthenibacterium lactatiformans</name>
    <dbReference type="NCBI Taxonomy" id="1550024"/>
    <lineage>
        <taxon>Bacteria</taxon>
        <taxon>Bacillati</taxon>
        <taxon>Bacillota</taxon>
        <taxon>Clostridia</taxon>
        <taxon>Eubacteriales</taxon>
        <taxon>Oscillospiraceae</taxon>
        <taxon>Ruthenibacterium</taxon>
    </lineage>
</organism>
<evidence type="ECO:0000313" key="5">
    <source>
        <dbReference type="EMBL" id="MST92670.1"/>
    </source>
</evidence>
<name>A0A0D8IVG2_9FIRM</name>
<evidence type="ECO:0000313" key="3">
    <source>
        <dbReference type="EMBL" id="KJF38690.1"/>
    </source>
</evidence>
<gene>
    <name evidence="4" type="ORF">ASJ35_12115</name>
    <name evidence="5" type="ORF">FYJ76_12150</name>
    <name evidence="3" type="ORF">TQ39_16520</name>
</gene>
<keyword evidence="2" id="KW-0472">Membrane</keyword>